<evidence type="ECO:0000313" key="1">
    <source>
        <dbReference type="EMBL" id="RCW49654.1"/>
    </source>
</evidence>
<proteinExistence type="predicted"/>
<keyword evidence="2" id="KW-1185">Reference proteome</keyword>
<name>A0A368W5V7_9BACL</name>
<protein>
    <submittedName>
        <fullName evidence="1">Uncharacterized protein</fullName>
    </submittedName>
</protein>
<evidence type="ECO:0000313" key="2">
    <source>
        <dbReference type="Proteomes" id="UP000252415"/>
    </source>
</evidence>
<gene>
    <name evidence="1" type="ORF">DFP97_104312</name>
</gene>
<accession>A0A368W5V7</accession>
<dbReference type="EMBL" id="QPJD01000004">
    <property type="protein sequence ID" value="RCW49654.1"/>
    <property type="molecule type" value="Genomic_DNA"/>
</dbReference>
<sequence length="58" mass="6651">MSIKTISLIFNPWISKKQPLVLKYKGRTGIPACYSKLKPVTETHSFDNSDELRHPSFT</sequence>
<organism evidence="1 2">
    <name type="scientific">Paenibacillus prosopidis</name>
    <dbReference type="NCBI Taxonomy" id="630520"/>
    <lineage>
        <taxon>Bacteria</taxon>
        <taxon>Bacillati</taxon>
        <taxon>Bacillota</taxon>
        <taxon>Bacilli</taxon>
        <taxon>Bacillales</taxon>
        <taxon>Paenibacillaceae</taxon>
        <taxon>Paenibacillus</taxon>
    </lineage>
</organism>
<dbReference type="Proteomes" id="UP000252415">
    <property type="component" value="Unassembled WGS sequence"/>
</dbReference>
<reference evidence="1 2" key="1">
    <citation type="submission" date="2018-07" db="EMBL/GenBank/DDBJ databases">
        <title>Genomic Encyclopedia of Type Strains, Phase III (KMG-III): the genomes of soil and plant-associated and newly described type strains.</title>
        <authorList>
            <person name="Whitman W."/>
        </authorList>
    </citation>
    <scope>NUCLEOTIDE SEQUENCE [LARGE SCALE GENOMIC DNA]</scope>
    <source>
        <strain evidence="1 2">CECT 7506</strain>
    </source>
</reference>
<comment type="caution">
    <text evidence="1">The sequence shown here is derived from an EMBL/GenBank/DDBJ whole genome shotgun (WGS) entry which is preliminary data.</text>
</comment>
<dbReference type="AlphaFoldDB" id="A0A368W5V7"/>